<feature type="region of interest" description="Disordered" evidence="4">
    <location>
        <begin position="146"/>
        <end position="173"/>
    </location>
</feature>
<keyword evidence="2 5" id="KW-0732">Signal</keyword>
<dbReference type="Gene3D" id="2.60.450.10">
    <property type="entry name" value="Lipopolysaccharide (LPS) transport protein A like domain"/>
    <property type="match status" value="1"/>
</dbReference>
<keyword evidence="8" id="KW-1185">Reference proteome</keyword>
<feature type="compositionally biased region" description="Basic and acidic residues" evidence="4">
    <location>
        <begin position="162"/>
        <end position="173"/>
    </location>
</feature>
<dbReference type="RefSeq" id="WP_208844277.1">
    <property type="nucleotide sequence ID" value="NZ_CP072133.1"/>
</dbReference>
<proteinExistence type="predicted"/>
<protein>
    <submittedName>
        <fullName evidence="7">Lipopolysaccharide transport periplasmic protein LptA</fullName>
    </submittedName>
</protein>
<feature type="signal peptide" evidence="5">
    <location>
        <begin position="1"/>
        <end position="20"/>
    </location>
</feature>
<dbReference type="GO" id="GO:0030288">
    <property type="term" value="C:outer membrane-bounded periplasmic space"/>
    <property type="evidence" value="ECO:0007669"/>
    <property type="project" value="TreeGrafter"/>
</dbReference>
<dbReference type="GO" id="GO:0015920">
    <property type="term" value="P:lipopolysaccharide transport"/>
    <property type="evidence" value="ECO:0007669"/>
    <property type="project" value="InterPro"/>
</dbReference>
<evidence type="ECO:0000313" key="8">
    <source>
        <dbReference type="Proteomes" id="UP000664904"/>
    </source>
</evidence>
<evidence type="ECO:0000256" key="5">
    <source>
        <dbReference type="SAM" id="SignalP"/>
    </source>
</evidence>
<dbReference type="InterPro" id="IPR005653">
    <property type="entry name" value="OstA-like_N"/>
</dbReference>
<evidence type="ECO:0000313" key="7">
    <source>
        <dbReference type="EMBL" id="QTH72653.1"/>
    </source>
</evidence>
<evidence type="ECO:0000256" key="3">
    <source>
        <dbReference type="ARBA" id="ARBA00022764"/>
    </source>
</evidence>
<evidence type="ECO:0000256" key="4">
    <source>
        <dbReference type="SAM" id="MobiDB-lite"/>
    </source>
</evidence>
<keyword evidence="1" id="KW-0813">Transport</keyword>
<dbReference type="GO" id="GO:0017089">
    <property type="term" value="F:glycolipid transfer activity"/>
    <property type="evidence" value="ECO:0007669"/>
    <property type="project" value="TreeGrafter"/>
</dbReference>
<sequence length="173" mass="19149">MKNKPLITLIAVLMSTSVFAVTMPLEPVSIVAEKQLAQLKSNIGIFEKNVEIVHGKRKIKADRLEVHRREEMGENAELLVATGNPAVFQETQDDGSILKATAKEVRYDVANRLLTIKGGAEISQAGQKINAEVIVYDMEKQLISAERGNESQSRVRTILVPEQKDKSKEQGNP</sequence>
<dbReference type="KEGG" id="pxi:J5O05_07660"/>
<feature type="domain" description="Organic solvent tolerance-like N-terminal" evidence="6">
    <location>
        <begin position="30"/>
        <end position="141"/>
    </location>
</feature>
<dbReference type="GO" id="GO:0009279">
    <property type="term" value="C:cell outer membrane"/>
    <property type="evidence" value="ECO:0007669"/>
    <property type="project" value="TreeGrafter"/>
</dbReference>
<dbReference type="Pfam" id="PF03968">
    <property type="entry name" value="LptD_N"/>
    <property type="match status" value="1"/>
</dbReference>
<dbReference type="InterPro" id="IPR052037">
    <property type="entry name" value="LPS_export_LptA"/>
</dbReference>
<organism evidence="7 8">
    <name type="scientific">Pseudoalteromonas xiamenensis</name>
    <dbReference type="NCBI Taxonomy" id="882626"/>
    <lineage>
        <taxon>Bacteria</taxon>
        <taxon>Pseudomonadati</taxon>
        <taxon>Pseudomonadota</taxon>
        <taxon>Gammaproteobacteria</taxon>
        <taxon>Alteromonadales</taxon>
        <taxon>Pseudoalteromonadaceae</taxon>
        <taxon>Pseudoalteromonas</taxon>
    </lineage>
</organism>
<dbReference type="GO" id="GO:0001530">
    <property type="term" value="F:lipopolysaccharide binding"/>
    <property type="evidence" value="ECO:0007669"/>
    <property type="project" value="InterPro"/>
</dbReference>
<name>A0A975HM10_9GAMM</name>
<accession>A0A975HM10</accession>
<evidence type="ECO:0000256" key="1">
    <source>
        <dbReference type="ARBA" id="ARBA00022448"/>
    </source>
</evidence>
<dbReference type="AlphaFoldDB" id="A0A975HM10"/>
<dbReference type="Proteomes" id="UP000664904">
    <property type="component" value="Chromosome"/>
</dbReference>
<reference evidence="7" key="1">
    <citation type="submission" date="2021-03" db="EMBL/GenBank/DDBJ databases">
        <title>Complete Genome of Pseudoalteromonas xiamenensis STKMTI.2, a new potential marine bacterium producing anti-Vibrio compounds.</title>
        <authorList>
            <person name="Handayani D.P."/>
            <person name="Isnansetyo A."/>
            <person name="Istiqomah I."/>
            <person name="Jumina J."/>
        </authorList>
    </citation>
    <scope>NUCLEOTIDE SEQUENCE</scope>
    <source>
        <strain evidence="7">STKMTI.2</strain>
    </source>
</reference>
<dbReference type="PANTHER" id="PTHR36504">
    <property type="entry name" value="LIPOPOLYSACCHARIDE EXPORT SYSTEM PROTEIN LPTA"/>
    <property type="match status" value="1"/>
</dbReference>
<dbReference type="InterPro" id="IPR014340">
    <property type="entry name" value="LptA"/>
</dbReference>
<evidence type="ECO:0000256" key="2">
    <source>
        <dbReference type="ARBA" id="ARBA00022729"/>
    </source>
</evidence>
<evidence type="ECO:0000259" key="6">
    <source>
        <dbReference type="Pfam" id="PF03968"/>
    </source>
</evidence>
<dbReference type="EMBL" id="CP072133">
    <property type="protein sequence ID" value="QTH72653.1"/>
    <property type="molecule type" value="Genomic_DNA"/>
</dbReference>
<feature type="chain" id="PRO_5037685979" evidence="5">
    <location>
        <begin position="21"/>
        <end position="173"/>
    </location>
</feature>
<dbReference type="PANTHER" id="PTHR36504:SF1">
    <property type="entry name" value="LIPOPOLYSACCHARIDE EXPORT SYSTEM PROTEIN LPTA"/>
    <property type="match status" value="1"/>
</dbReference>
<dbReference type="NCBIfam" id="TIGR03002">
    <property type="entry name" value="outer_YhbN_LptA"/>
    <property type="match status" value="1"/>
</dbReference>
<gene>
    <name evidence="7" type="primary">lptA</name>
    <name evidence="7" type="ORF">J5O05_07660</name>
</gene>
<keyword evidence="3" id="KW-0574">Periplasm</keyword>